<evidence type="ECO:0000313" key="1">
    <source>
        <dbReference type="EMBL" id="QPK10619.1"/>
    </source>
</evidence>
<dbReference type="AlphaFoldDB" id="A0A7X6IXW2"/>
<proteinExistence type="predicted"/>
<name>A0A7X6IXW2_9HYPH</name>
<dbReference type="RefSeq" id="WP_167355282.1">
    <property type="nucleotide sequence ID" value="NZ_CP013522.1"/>
</dbReference>
<dbReference type="EMBL" id="CP064931">
    <property type="protein sequence ID" value="QPK10619.1"/>
    <property type="molecule type" value="Genomic_DNA"/>
</dbReference>
<dbReference type="GeneID" id="45961774"/>
<gene>
    <name evidence="1" type="ORF">HER27_008765</name>
</gene>
<protein>
    <submittedName>
        <fullName evidence="1">Uncharacterized protein</fullName>
    </submittedName>
</protein>
<organism evidence="1 2">
    <name type="scientific">Rhizobium phaseoli</name>
    <dbReference type="NCBI Taxonomy" id="396"/>
    <lineage>
        <taxon>Bacteria</taxon>
        <taxon>Pseudomonadati</taxon>
        <taxon>Pseudomonadota</taxon>
        <taxon>Alphaproteobacteria</taxon>
        <taxon>Hyphomicrobiales</taxon>
        <taxon>Rhizobiaceae</taxon>
        <taxon>Rhizobium/Agrobacterium group</taxon>
        <taxon>Rhizobium</taxon>
    </lineage>
</organism>
<dbReference type="Proteomes" id="UP000540266">
    <property type="component" value="Chromosome"/>
</dbReference>
<sequence length="91" mass="10550">MMQISCQFEIHLDEKRRRFCQNRRVYREFHVDLATEEVEKHGFPSKIVPETEKISFPRESRSVPSGDEKIGKCIKSVLFIAAADGCFLGVF</sequence>
<accession>A0A7X6IXW2</accession>
<evidence type="ECO:0000313" key="2">
    <source>
        <dbReference type="Proteomes" id="UP000540266"/>
    </source>
</evidence>
<reference evidence="1 2" key="1">
    <citation type="submission" date="2020-11" db="EMBL/GenBank/DDBJ databases">
        <title>Indigenous Rhizobia Nodulating Common beans in Western Kenya.</title>
        <authorList>
            <person name="Wekesa C.S."/>
            <person name="Oelmueller R."/>
            <person name="Furch A.C."/>
        </authorList>
    </citation>
    <scope>NUCLEOTIDE SEQUENCE [LARGE SCALE GENOMIC DNA]</scope>
    <source>
        <strain evidence="2">BS3</strain>
    </source>
</reference>